<sequence>MPLSFLLIGIAMKELASMVGPEKAAGMAGMIQTAIAKDEARFVAAGLKYELMSVEAGAGMEPLEAKLKENKFDGVCIGFGLRSTPAFTPLFERLVNTVHTASPSSKLLFNVAPDNSLDAAKRWFPEIENEAGAEA</sequence>
<evidence type="ECO:0000313" key="2">
    <source>
        <dbReference type="EMBL" id="KAI9638158.1"/>
    </source>
</evidence>
<evidence type="ECO:0000313" key="3">
    <source>
        <dbReference type="Proteomes" id="UP001164286"/>
    </source>
</evidence>
<feature type="signal peptide" evidence="1">
    <location>
        <begin position="1"/>
        <end position="18"/>
    </location>
</feature>
<comment type="caution">
    <text evidence="2">The sequence shown here is derived from an EMBL/GenBank/DDBJ whole genome shotgun (WGS) entry which is preliminary data.</text>
</comment>
<dbReference type="Proteomes" id="UP001164286">
    <property type="component" value="Unassembled WGS sequence"/>
</dbReference>
<feature type="chain" id="PRO_5041459447" evidence="1">
    <location>
        <begin position="19"/>
        <end position="135"/>
    </location>
</feature>
<protein>
    <submittedName>
        <fullName evidence="2">Uncharacterized protein</fullName>
    </submittedName>
</protein>
<dbReference type="AlphaFoldDB" id="A0AA38LWS4"/>
<dbReference type="EMBL" id="JAKWFO010000003">
    <property type="protein sequence ID" value="KAI9638158.1"/>
    <property type="molecule type" value="Genomic_DNA"/>
</dbReference>
<proteinExistence type="predicted"/>
<dbReference type="RefSeq" id="XP_052947935.1">
    <property type="nucleotide sequence ID" value="XM_053092042.1"/>
</dbReference>
<keyword evidence="3" id="KW-1185">Reference proteome</keyword>
<gene>
    <name evidence="2" type="ORF">MKK02DRAFT_42548</name>
</gene>
<keyword evidence="1" id="KW-0732">Signal</keyword>
<name>A0AA38LWS4_9TREE</name>
<organism evidence="2 3">
    <name type="scientific">Dioszegia hungarica</name>
    <dbReference type="NCBI Taxonomy" id="4972"/>
    <lineage>
        <taxon>Eukaryota</taxon>
        <taxon>Fungi</taxon>
        <taxon>Dikarya</taxon>
        <taxon>Basidiomycota</taxon>
        <taxon>Agaricomycotina</taxon>
        <taxon>Tremellomycetes</taxon>
        <taxon>Tremellales</taxon>
        <taxon>Bulleribasidiaceae</taxon>
        <taxon>Dioszegia</taxon>
    </lineage>
</organism>
<accession>A0AA38LWS4</accession>
<evidence type="ECO:0000256" key="1">
    <source>
        <dbReference type="SAM" id="SignalP"/>
    </source>
</evidence>
<reference evidence="2" key="1">
    <citation type="journal article" date="2022" name="G3 (Bethesda)">
        <title>High quality genome of the basidiomycete yeast Dioszegia hungarica PDD-24b-2 isolated from cloud water.</title>
        <authorList>
            <person name="Jarrige D."/>
            <person name="Haridas S."/>
            <person name="Bleykasten-Grosshans C."/>
            <person name="Joly M."/>
            <person name="Nadalig T."/>
            <person name="Sancelme M."/>
            <person name="Vuilleumier S."/>
            <person name="Grigoriev I.V."/>
            <person name="Amato P."/>
            <person name="Bringel F."/>
        </authorList>
    </citation>
    <scope>NUCLEOTIDE SEQUENCE</scope>
    <source>
        <strain evidence="2">PDD-24b-2</strain>
    </source>
</reference>
<dbReference type="GeneID" id="77731247"/>